<dbReference type="AlphaFoldDB" id="A0A9W5VVX8"/>
<feature type="binding site" evidence="5">
    <location>
        <begin position="104"/>
        <end position="106"/>
    </location>
    <ligand>
        <name>GTP</name>
        <dbReference type="ChEBI" id="CHEBI:37565"/>
    </ligand>
</feature>
<dbReference type="OrthoDB" id="9813375at2"/>
<protein>
    <recommendedName>
        <fullName evidence="5 6">Cell division protein FtsZ</fullName>
    </recommendedName>
</protein>
<evidence type="ECO:0000259" key="10">
    <source>
        <dbReference type="SMART" id="SM00865"/>
    </source>
</evidence>
<keyword evidence="5 7" id="KW-0131">Cell cycle</keyword>
<dbReference type="CDD" id="cd02201">
    <property type="entry name" value="FtsZ_type1"/>
    <property type="match status" value="1"/>
</dbReference>
<dbReference type="GO" id="GO:0043093">
    <property type="term" value="P:FtsZ-dependent cytokinesis"/>
    <property type="evidence" value="ECO:0007669"/>
    <property type="project" value="UniProtKB-UniRule"/>
</dbReference>
<comment type="function">
    <text evidence="5 7">Essential cell division protein that forms a contractile ring structure (Z ring) at the future cell division site. The regulation of the ring assembly controls the timing and the location of cell division. One of the functions of the FtsZ ring is to recruit other cell division proteins to the septum to produce a new cell wall between the dividing cells. Binds GTP and shows GTPase activity.</text>
</comment>
<dbReference type="GO" id="GO:0005525">
    <property type="term" value="F:GTP binding"/>
    <property type="evidence" value="ECO:0007669"/>
    <property type="project" value="UniProtKB-UniRule"/>
</dbReference>
<dbReference type="PROSITE" id="PS01135">
    <property type="entry name" value="FTSZ_2"/>
    <property type="match status" value="1"/>
</dbReference>
<keyword evidence="5 7" id="KW-0132">Cell division</keyword>
<feature type="binding site" evidence="5">
    <location>
        <position position="183"/>
    </location>
    <ligand>
        <name>GTP</name>
        <dbReference type="ChEBI" id="CHEBI:37565"/>
    </ligand>
</feature>
<dbReference type="InterPro" id="IPR008280">
    <property type="entry name" value="Tub_FtsZ_C"/>
</dbReference>
<dbReference type="EMBL" id="AGWN01000001">
    <property type="protein sequence ID" value="EPD30305.1"/>
    <property type="molecule type" value="Genomic_DNA"/>
</dbReference>
<organism evidence="11 12">
    <name type="scientific">Gleimia europaea ACS-120-V-Col10b</name>
    <dbReference type="NCBI Taxonomy" id="883069"/>
    <lineage>
        <taxon>Bacteria</taxon>
        <taxon>Bacillati</taxon>
        <taxon>Actinomycetota</taxon>
        <taxon>Actinomycetes</taxon>
        <taxon>Actinomycetales</taxon>
        <taxon>Actinomycetaceae</taxon>
        <taxon>Gleimia</taxon>
    </lineage>
</organism>
<keyword evidence="3 5" id="KW-0342">GTP-binding</keyword>
<feature type="region of interest" description="Disordered" evidence="8">
    <location>
        <begin position="339"/>
        <end position="408"/>
    </location>
</feature>
<dbReference type="InterPro" id="IPR020805">
    <property type="entry name" value="Cell_div_FtsZ_CS"/>
</dbReference>
<dbReference type="PROSITE" id="PS01134">
    <property type="entry name" value="FTSZ_1"/>
    <property type="match status" value="1"/>
</dbReference>
<dbReference type="InterPro" id="IPR018316">
    <property type="entry name" value="Tubulin/FtsZ_2-layer-sand-dom"/>
</dbReference>
<comment type="subcellular location">
    <subcellularLocation>
        <location evidence="5">Cytoplasm</location>
    </subcellularLocation>
    <text evidence="5">Assembles at midcell at the inner surface of the cytoplasmic membrane.</text>
</comment>
<dbReference type="GO" id="GO:0051258">
    <property type="term" value="P:protein polymerization"/>
    <property type="evidence" value="ECO:0007669"/>
    <property type="project" value="UniProtKB-UniRule"/>
</dbReference>
<keyword evidence="12" id="KW-1185">Reference proteome</keyword>
<accession>A0A9W5VVX8</accession>
<keyword evidence="2 5" id="KW-0547">Nucleotide-binding</keyword>
<evidence type="ECO:0000313" key="11">
    <source>
        <dbReference type="EMBL" id="EPD30305.1"/>
    </source>
</evidence>
<reference evidence="11 12" key="1">
    <citation type="submission" date="2013-05" db="EMBL/GenBank/DDBJ databases">
        <title>The Genome Sequence of Actinomyces europaeus ACS-120-V-COL10B.</title>
        <authorList>
            <consortium name="The Broad Institute Genomics Platform"/>
            <person name="Earl A."/>
            <person name="Ward D."/>
            <person name="Feldgarden M."/>
            <person name="Gevers D."/>
            <person name="Saerens B."/>
            <person name="Vaneechoutte M."/>
            <person name="Walker B."/>
            <person name="Young S."/>
            <person name="Zeng Q."/>
            <person name="Gargeya S."/>
            <person name="Fitzgerald M."/>
            <person name="Haas B."/>
            <person name="Abouelleil A."/>
            <person name="Allen A.W."/>
            <person name="Alvarado L."/>
            <person name="Arachchi H.M."/>
            <person name="Berlin A.M."/>
            <person name="Chapman S.B."/>
            <person name="Gainer-Dewar J."/>
            <person name="Goldberg J."/>
            <person name="Griggs A."/>
            <person name="Gujja S."/>
            <person name="Hansen M."/>
            <person name="Howarth C."/>
            <person name="Imamovic A."/>
            <person name="Ireland A."/>
            <person name="Larimer J."/>
            <person name="McCowan C."/>
            <person name="Murphy C."/>
            <person name="Pearson M."/>
            <person name="Poon T.W."/>
            <person name="Priest M."/>
            <person name="Roberts A."/>
            <person name="Saif S."/>
            <person name="Shea T."/>
            <person name="Sisk P."/>
            <person name="Sykes S."/>
            <person name="Wortman J."/>
            <person name="Nusbaum C."/>
            <person name="Birren B."/>
        </authorList>
    </citation>
    <scope>NUCLEOTIDE SEQUENCE [LARGE SCALE GENOMIC DNA]</scope>
    <source>
        <strain evidence="11 12">ACS-120-V-Col10b</strain>
    </source>
</reference>
<dbReference type="PANTHER" id="PTHR30314">
    <property type="entry name" value="CELL DIVISION PROTEIN FTSZ-RELATED"/>
    <property type="match status" value="1"/>
</dbReference>
<feature type="binding site" evidence="5">
    <location>
        <begin position="17"/>
        <end position="21"/>
    </location>
    <ligand>
        <name>GTP</name>
        <dbReference type="ChEBI" id="CHEBI:37565"/>
    </ligand>
</feature>
<dbReference type="InterPro" id="IPR003008">
    <property type="entry name" value="Tubulin_FtsZ_GTPase"/>
</dbReference>
<feature type="domain" description="Tubulin/FtsZ GTPase" evidence="9">
    <location>
        <begin position="9"/>
        <end position="201"/>
    </location>
</feature>
<keyword evidence="4 5" id="KW-0717">Septation</keyword>
<dbReference type="GO" id="GO:0005737">
    <property type="term" value="C:cytoplasm"/>
    <property type="evidence" value="ECO:0007669"/>
    <property type="project" value="UniProtKB-SubCell"/>
</dbReference>
<evidence type="ECO:0000256" key="3">
    <source>
        <dbReference type="ARBA" id="ARBA00023134"/>
    </source>
</evidence>
<dbReference type="SMART" id="SM00864">
    <property type="entry name" value="Tubulin"/>
    <property type="match status" value="1"/>
</dbReference>
<evidence type="ECO:0000256" key="6">
    <source>
        <dbReference type="NCBIfam" id="TIGR00065"/>
    </source>
</evidence>
<evidence type="ECO:0000256" key="8">
    <source>
        <dbReference type="SAM" id="MobiDB-lite"/>
    </source>
</evidence>
<evidence type="ECO:0000256" key="5">
    <source>
        <dbReference type="HAMAP-Rule" id="MF_00909"/>
    </source>
</evidence>
<dbReference type="SUPFAM" id="SSF55307">
    <property type="entry name" value="Tubulin C-terminal domain-like"/>
    <property type="match status" value="1"/>
</dbReference>
<dbReference type="Proteomes" id="UP000014387">
    <property type="component" value="Unassembled WGS sequence"/>
</dbReference>
<dbReference type="PANTHER" id="PTHR30314:SF3">
    <property type="entry name" value="MITOCHONDRIAL DIVISION PROTEIN FSZA"/>
    <property type="match status" value="1"/>
</dbReference>
<comment type="similarity">
    <text evidence="1 5 7">Belongs to the FtsZ family.</text>
</comment>
<feature type="domain" description="Tubulin/FtsZ 2-layer sandwich" evidence="10">
    <location>
        <begin position="203"/>
        <end position="320"/>
    </location>
</feature>
<dbReference type="InterPro" id="IPR024757">
    <property type="entry name" value="FtsZ_C"/>
</dbReference>
<dbReference type="SMART" id="SM00865">
    <property type="entry name" value="Tubulin_C"/>
    <property type="match status" value="1"/>
</dbReference>
<dbReference type="InterPro" id="IPR045061">
    <property type="entry name" value="FtsZ/CetZ"/>
</dbReference>
<dbReference type="NCBIfam" id="TIGR00065">
    <property type="entry name" value="ftsZ"/>
    <property type="match status" value="1"/>
</dbReference>
<name>A0A9W5VVX8_9ACTO</name>
<gene>
    <name evidence="5" type="primary">ftsZ</name>
    <name evidence="11" type="ORF">HMPREF9238_00042</name>
</gene>
<dbReference type="HAMAP" id="MF_00909">
    <property type="entry name" value="FtsZ"/>
    <property type="match status" value="1"/>
</dbReference>
<dbReference type="GO" id="GO:0032153">
    <property type="term" value="C:cell division site"/>
    <property type="evidence" value="ECO:0007669"/>
    <property type="project" value="UniProtKB-UniRule"/>
</dbReference>
<dbReference type="Gene3D" id="3.40.50.1440">
    <property type="entry name" value="Tubulin/FtsZ, GTPase domain"/>
    <property type="match status" value="1"/>
</dbReference>
<dbReference type="PRINTS" id="PR00423">
    <property type="entry name" value="CELLDVISFTSZ"/>
</dbReference>
<evidence type="ECO:0000256" key="1">
    <source>
        <dbReference type="ARBA" id="ARBA00009690"/>
    </source>
</evidence>
<dbReference type="InterPro" id="IPR037103">
    <property type="entry name" value="Tubulin/FtsZ-like_C"/>
</dbReference>
<comment type="caution">
    <text evidence="11">The sequence shown here is derived from an EMBL/GenBank/DDBJ whole genome shotgun (WGS) entry which is preliminary data.</text>
</comment>
<evidence type="ECO:0000256" key="2">
    <source>
        <dbReference type="ARBA" id="ARBA00022741"/>
    </source>
</evidence>
<dbReference type="Gene3D" id="3.30.1330.20">
    <property type="entry name" value="Tubulin/FtsZ, C-terminal domain"/>
    <property type="match status" value="1"/>
</dbReference>
<dbReference type="InterPro" id="IPR000158">
    <property type="entry name" value="Cell_div_FtsZ"/>
</dbReference>
<dbReference type="SUPFAM" id="SSF52490">
    <property type="entry name" value="Tubulin nucleotide-binding domain-like"/>
    <property type="match status" value="1"/>
</dbReference>
<feature type="compositionally biased region" description="Basic and acidic residues" evidence="8">
    <location>
        <begin position="387"/>
        <end position="408"/>
    </location>
</feature>
<evidence type="ECO:0000313" key="12">
    <source>
        <dbReference type="Proteomes" id="UP000014387"/>
    </source>
</evidence>
<dbReference type="Pfam" id="PF00091">
    <property type="entry name" value="Tubulin"/>
    <property type="match status" value="1"/>
</dbReference>
<dbReference type="GO" id="GO:0000917">
    <property type="term" value="P:division septum assembly"/>
    <property type="evidence" value="ECO:0007669"/>
    <property type="project" value="UniProtKB-KW"/>
</dbReference>
<evidence type="ECO:0000256" key="4">
    <source>
        <dbReference type="ARBA" id="ARBA00023210"/>
    </source>
</evidence>
<dbReference type="Pfam" id="PF12327">
    <property type="entry name" value="FtsZ_C"/>
    <property type="match status" value="1"/>
</dbReference>
<sequence length="408" mass="42931">MNEAHYQSVIKVVGVGGGGCNAVNRMISAGVKGAEFITMNTDAQALLQSDAEVKIDLGDELTRGLGAGSDPMVGRKAAEENEDAIREALEGADMVFVTAGEGGGTGTGAAPIVARVARSLDALTVGIVTRPFAFEGPRRGQVAQQGIEDLRKEVDALIIIPNDRLLQIADKNVSYLDAFRIADDVLRSGVQGITDIIKVAGDMNVDFRDVNTIMRGAGTALMGIGTAQGEDRALRAAEAAISSPLLETRIDGAHGALINVQGASDMGLAEINAAVSLIGESLHEEANIIFGTVIDDSLGDEMRVTVIAAGFDEEESHAQPAPAMPAKPVQAAEPIEVPASDRPLGSLPTAQPAHRAEVKPPTRESNFPSAAPKRSEPAEEPSSQRFEVPRIFDEDDSKDQLDLPDFLR</sequence>
<feature type="binding site" evidence="5">
    <location>
        <position position="135"/>
    </location>
    <ligand>
        <name>GTP</name>
        <dbReference type="ChEBI" id="CHEBI:37565"/>
    </ligand>
</feature>
<keyword evidence="5" id="KW-0963">Cytoplasm</keyword>
<evidence type="ECO:0000259" key="9">
    <source>
        <dbReference type="SMART" id="SM00864"/>
    </source>
</evidence>
<dbReference type="InterPro" id="IPR036525">
    <property type="entry name" value="Tubulin/FtsZ_GTPase_sf"/>
</dbReference>
<proteinExistence type="inferred from homology"/>
<dbReference type="FunFam" id="3.40.50.1440:FF:000001">
    <property type="entry name" value="Cell division protein FtsZ"/>
    <property type="match status" value="1"/>
</dbReference>
<feature type="binding site" evidence="5">
    <location>
        <position position="139"/>
    </location>
    <ligand>
        <name>GTP</name>
        <dbReference type="ChEBI" id="CHEBI:37565"/>
    </ligand>
</feature>
<evidence type="ECO:0000256" key="7">
    <source>
        <dbReference type="RuleBase" id="RU000631"/>
    </source>
</evidence>
<dbReference type="RefSeq" id="WP_016443417.1">
    <property type="nucleotide sequence ID" value="NZ_KE150266.1"/>
</dbReference>
<dbReference type="GO" id="GO:0003924">
    <property type="term" value="F:GTPase activity"/>
    <property type="evidence" value="ECO:0007669"/>
    <property type="project" value="UniProtKB-UniRule"/>
</dbReference>
<comment type="subunit">
    <text evidence="5">Homodimer. Polymerizes to form a dynamic ring structure in a strictly GTP-dependent manner. Interacts directly with several other division proteins.</text>
</comment>